<dbReference type="Proteomes" id="UP000287027">
    <property type="component" value="Chromosome"/>
</dbReference>
<evidence type="ECO:0000313" key="6">
    <source>
        <dbReference type="EMBL" id="QEE85947.1"/>
    </source>
</evidence>
<evidence type="ECO:0000256" key="4">
    <source>
        <dbReference type="PIRSR" id="PIRSR603782-2"/>
    </source>
</evidence>
<dbReference type="KEGG" id="aoy:EOV40_009635"/>
<evidence type="ECO:0000256" key="2">
    <source>
        <dbReference type="ARBA" id="ARBA00023008"/>
    </source>
</evidence>
<dbReference type="CDD" id="cd02968">
    <property type="entry name" value="SCO"/>
    <property type="match status" value="1"/>
</dbReference>
<evidence type="ECO:0000313" key="7">
    <source>
        <dbReference type="Proteomes" id="UP000287027"/>
    </source>
</evidence>
<dbReference type="FunFam" id="3.40.30.10:FF:000013">
    <property type="entry name" value="Blast:Protein SCO1 homolog, mitochondrial"/>
    <property type="match status" value="1"/>
</dbReference>
<dbReference type="Pfam" id="PF02630">
    <property type="entry name" value="SCO1-SenC"/>
    <property type="match status" value="1"/>
</dbReference>
<dbReference type="AlphaFoldDB" id="A0A5B9GJI1"/>
<evidence type="ECO:0000256" key="3">
    <source>
        <dbReference type="PIRSR" id="PIRSR603782-1"/>
    </source>
</evidence>
<reference evidence="6 7" key="1">
    <citation type="submission" date="2019-08" db="EMBL/GenBank/DDBJ databases">
        <title>Acetobacter oryzioeni sp. nov., isolated from Korean rice wine vinegar.</title>
        <authorList>
            <person name="Baek J.H."/>
            <person name="Kim K.H."/>
            <person name="Jeon C.O."/>
            <person name="Han D.M."/>
        </authorList>
    </citation>
    <scope>NUCLEOTIDE SEQUENCE [LARGE SCALE GENOMIC DNA]</scope>
    <source>
        <strain evidence="6 7">B6</strain>
    </source>
</reference>
<sequence length="221" mass="24225">MFMTQKSQRKPLSHKKKPTSPRKQNWKMALPVVGISLALLISAAGLRAVLTAHPHTQIGGPYTLTNENGRMVSQADFYGHYTLIYFGYTHCVDVCPLTLATVSAALDELGPQGQEVTPIFISVDAARDTPPVVKEYIQRFSTRIVGLTGTEAELQPVMTAFHVSARRRANTGNGYLMDHSSLLYLMDGQNHLVGMIPVDSSAHQIAVDLKQLLPPPKNHPA</sequence>
<keyword evidence="4" id="KW-1015">Disulfide bond</keyword>
<keyword evidence="3" id="KW-0479">Metal-binding</keyword>
<proteinExistence type="inferred from homology"/>
<feature type="binding site" evidence="3">
    <location>
        <position position="95"/>
    </location>
    <ligand>
        <name>Cu cation</name>
        <dbReference type="ChEBI" id="CHEBI:23378"/>
    </ligand>
</feature>
<accession>A0A5B9GJI1</accession>
<dbReference type="Gene3D" id="3.40.30.10">
    <property type="entry name" value="Glutaredoxin"/>
    <property type="match status" value="1"/>
</dbReference>
<keyword evidence="7" id="KW-1185">Reference proteome</keyword>
<evidence type="ECO:0000256" key="1">
    <source>
        <dbReference type="ARBA" id="ARBA00010996"/>
    </source>
</evidence>
<gene>
    <name evidence="6" type="ORF">EOV40_009635</name>
</gene>
<evidence type="ECO:0000256" key="5">
    <source>
        <dbReference type="SAM" id="MobiDB-lite"/>
    </source>
</evidence>
<dbReference type="PANTHER" id="PTHR12151">
    <property type="entry name" value="ELECTRON TRANSPORT PROTIN SCO1/SENC FAMILY MEMBER"/>
    <property type="match status" value="1"/>
</dbReference>
<dbReference type="InterPro" id="IPR036249">
    <property type="entry name" value="Thioredoxin-like_sf"/>
</dbReference>
<keyword evidence="2 3" id="KW-0186">Copper</keyword>
<comment type="similarity">
    <text evidence="1">Belongs to the SCO1/2 family.</text>
</comment>
<feature type="region of interest" description="Disordered" evidence="5">
    <location>
        <begin position="1"/>
        <end position="23"/>
    </location>
</feature>
<dbReference type="GO" id="GO:0046872">
    <property type="term" value="F:metal ion binding"/>
    <property type="evidence" value="ECO:0007669"/>
    <property type="project" value="UniProtKB-KW"/>
</dbReference>
<dbReference type="InterPro" id="IPR003782">
    <property type="entry name" value="SCO1/SenC"/>
</dbReference>
<dbReference type="EMBL" id="CP042808">
    <property type="protein sequence ID" value="QEE85947.1"/>
    <property type="molecule type" value="Genomic_DNA"/>
</dbReference>
<feature type="binding site" evidence="3">
    <location>
        <position position="179"/>
    </location>
    <ligand>
        <name>Cu cation</name>
        <dbReference type="ChEBI" id="CHEBI:23378"/>
    </ligand>
</feature>
<name>A0A5B9GJI1_9PROT</name>
<feature type="binding site" evidence="3">
    <location>
        <position position="91"/>
    </location>
    <ligand>
        <name>Cu cation</name>
        <dbReference type="ChEBI" id="CHEBI:23378"/>
    </ligand>
</feature>
<dbReference type="SUPFAM" id="SSF52833">
    <property type="entry name" value="Thioredoxin-like"/>
    <property type="match status" value="1"/>
</dbReference>
<feature type="disulfide bond" description="Redox-active" evidence="4">
    <location>
        <begin position="91"/>
        <end position="95"/>
    </location>
</feature>
<feature type="compositionally biased region" description="Basic residues" evidence="5">
    <location>
        <begin position="7"/>
        <end position="20"/>
    </location>
</feature>
<protein>
    <submittedName>
        <fullName evidence="6">SCO family protein</fullName>
    </submittedName>
</protein>
<organism evidence="6 7">
    <name type="scientific">Acetobacter oryzoeni</name>
    <dbReference type="NCBI Taxonomy" id="2500548"/>
    <lineage>
        <taxon>Bacteria</taxon>
        <taxon>Pseudomonadati</taxon>
        <taxon>Pseudomonadota</taxon>
        <taxon>Alphaproteobacteria</taxon>
        <taxon>Acetobacterales</taxon>
        <taxon>Acetobacteraceae</taxon>
        <taxon>Acetobacter</taxon>
    </lineage>
</organism>
<dbReference type="PANTHER" id="PTHR12151:SF25">
    <property type="entry name" value="LINALOOL DEHYDRATASE_ISOMERASE DOMAIN-CONTAINING PROTEIN"/>
    <property type="match status" value="1"/>
</dbReference>